<accession>A0A2M9A568</accession>
<sequence>MFRLVVFLFCLSFWVSCASQPQVQPQKLDVEAELRKDSQEFSARNPESIQPVIKSKSISKPSVMVLPAGTKNLTESMNLLNNDSYANAASNAINGYLTEKQFNVKALEGSTQINDVVTLQNEIAGQEEDLSYIASLSFGADVYIKFSVDIRHSQILANLSAYESTSGRMLGTQTSTVNDNGTRKEELIASAMHKALPGLLRKVQAYWDADSQFGTPYKLILYFNGDFSNLDVAHSRVSTLLKQQFVKIQTNAMTDKTSEYTIYVNSQDCGDSYEVYNALRAALGSSFEVKKRSLVQRLLIVELY</sequence>
<dbReference type="AlphaFoldDB" id="A0A2M9A568"/>
<dbReference type="EMBL" id="PGEX01000001">
    <property type="protein sequence ID" value="PJJ40850.1"/>
    <property type="molecule type" value="Genomic_DNA"/>
</dbReference>
<proteinExistence type="predicted"/>
<feature type="chain" id="PRO_5014954913" description="Lipoprotein" evidence="1">
    <location>
        <begin position="19"/>
        <end position="304"/>
    </location>
</feature>
<evidence type="ECO:0000313" key="3">
    <source>
        <dbReference type="Proteomes" id="UP000231134"/>
    </source>
</evidence>
<keyword evidence="1" id="KW-0732">Signal</keyword>
<comment type="caution">
    <text evidence="2">The sequence shown here is derived from an EMBL/GenBank/DDBJ whole genome shotgun (WGS) entry which is preliminary data.</text>
</comment>
<reference evidence="2 3" key="1">
    <citation type="submission" date="2017-11" db="EMBL/GenBank/DDBJ databases">
        <title>Animal gut microbial communities from fecal samples from Wisconsin, USA.</title>
        <authorList>
            <person name="Neumann A."/>
        </authorList>
    </citation>
    <scope>NUCLEOTIDE SEQUENCE [LARGE SCALE GENOMIC DNA]</scope>
    <source>
        <strain evidence="2 3">UWS3</strain>
    </source>
</reference>
<protein>
    <recommendedName>
        <fullName evidence="4">Lipoprotein</fullName>
    </recommendedName>
</protein>
<organism evidence="2 3">
    <name type="scientific">Hallerella succinigenes</name>
    <dbReference type="NCBI Taxonomy" id="1896222"/>
    <lineage>
        <taxon>Bacteria</taxon>
        <taxon>Pseudomonadati</taxon>
        <taxon>Fibrobacterota</taxon>
        <taxon>Fibrobacteria</taxon>
        <taxon>Fibrobacterales</taxon>
        <taxon>Fibrobacteraceae</taxon>
        <taxon>Hallerella</taxon>
    </lineage>
</organism>
<keyword evidence="3" id="KW-1185">Reference proteome</keyword>
<dbReference type="PROSITE" id="PS51257">
    <property type="entry name" value="PROKAR_LIPOPROTEIN"/>
    <property type="match status" value="1"/>
</dbReference>
<name>A0A2M9A568_9BACT</name>
<evidence type="ECO:0008006" key="4">
    <source>
        <dbReference type="Google" id="ProtNLM"/>
    </source>
</evidence>
<feature type="signal peptide" evidence="1">
    <location>
        <begin position="1"/>
        <end position="18"/>
    </location>
</feature>
<dbReference type="Proteomes" id="UP000231134">
    <property type="component" value="Unassembled WGS sequence"/>
</dbReference>
<evidence type="ECO:0000313" key="2">
    <source>
        <dbReference type="EMBL" id="PJJ40850.1"/>
    </source>
</evidence>
<evidence type="ECO:0000256" key="1">
    <source>
        <dbReference type="SAM" id="SignalP"/>
    </source>
</evidence>
<gene>
    <name evidence="2" type="ORF">BGX16_0800</name>
</gene>